<dbReference type="OrthoDB" id="5963356at2759"/>
<evidence type="ECO:0000313" key="2">
    <source>
        <dbReference type="Ensembl" id="ENSATEP00000017875.1"/>
    </source>
</evidence>
<dbReference type="GO" id="GO:2001034">
    <property type="term" value="P:positive regulation of double-strand break repair via nonhomologous end joining"/>
    <property type="evidence" value="ECO:0007669"/>
    <property type="project" value="TreeGrafter"/>
</dbReference>
<evidence type="ECO:0000313" key="3">
    <source>
        <dbReference type="Proteomes" id="UP000265040"/>
    </source>
</evidence>
<dbReference type="Proteomes" id="UP000265040">
    <property type="component" value="Chromosome 9"/>
</dbReference>
<dbReference type="CTD" id="112441434"/>
<name>A0A3Q1ICH7_ANATE</name>
<sequence length="289" mass="32528">MEDVVLHYRPGSVAGLSSLLETTEKLLEAFPCRTPPVFTSWFPTSATDRLPIRPAKPAPVITSSANLLISDNNRLHTHTAAAKTCELQKTKDGVSERHDDCAGSETIRSPDEKTQKSKDALCISETPNHLLPLSAYNKPESRITRLSPEKQPQKDKDGFTATDCPVKRCWRVCTQRGVVLQSSQLLSKQFHHMVSIHSLHLRQRAKWVISEDNCGAANSIEEVWQTLSRSVRNTRLPTCNVNIQRERAEIWVFCDVLYSEQVGRFLKNELQLTGKISLSVHRLGNVFSM</sequence>
<dbReference type="GO" id="GO:0045830">
    <property type="term" value="P:positive regulation of isotype switching"/>
    <property type="evidence" value="ECO:0007669"/>
    <property type="project" value="TreeGrafter"/>
</dbReference>
<dbReference type="GO" id="GO:2000042">
    <property type="term" value="P:negative regulation of double-strand break repair via homologous recombination"/>
    <property type="evidence" value="ECO:0007669"/>
    <property type="project" value="TreeGrafter"/>
</dbReference>
<accession>A0A3Q1ICH7</accession>
<dbReference type="GeneID" id="113150091"/>
<dbReference type="InParanoid" id="A0A3Q1ICH7"/>
<reference evidence="2" key="2">
    <citation type="submission" date="2025-08" db="UniProtKB">
        <authorList>
            <consortium name="Ensembl"/>
        </authorList>
    </citation>
    <scope>IDENTIFICATION</scope>
</reference>
<dbReference type="STRING" id="64144.ENSATEP00000017875"/>
<feature type="compositionally biased region" description="Basic and acidic residues" evidence="1">
    <location>
        <begin position="108"/>
        <end position="117"/>
    </location>
</feature>
<dbReference type="CDD" id="cd22293">
    <property type="entry name" value="RBD_SHLD3_N"/>
    <property type="match status" value="1"/>
</dbReference>
<feature type="region of interest" description="Disordered" evidence="1">
    <location>
        <begin position="91"/>
        <end position="117"/>
    </location>
</feature>
<feature type="compositionally biased region" description="Basic and acidic residues" evidence="1">
    <location>
        <begin position="91"/>
        <end position="101"/>
    </location>
</feature>
<dbReference type="OMA" id="DVVLHYQ"/>
<organism evidence="2 3">
    <name type="scientific">Anabas testudineus</name>
    <name type="common">Climbing perch</name>
    <name type="synonym">Anthias testudineus</name>
    <dbReference type="NCBI Taxonomy" id="64144"/>
    <lineage>
        <taxon>Eukaryota</taxon>
        <taxon>Metazoa</taxon>
        <taxon>Chordata</taxon>
        <taxon>Craniata</taxon>
        <taxon>Vertebrata</taxon>
        <taxon>Euteleostomi</taxon>
        <taxon>Actinopterygii</taxon>
        <taxon>Neopterygii</taxon>
        <taxon>Teleostei</taxon>
        <taxon>Neoteleostei</taxon>
        <taxon>Acanthomorphata</taxon>
        <taxon>Anabantaria</taxon>
        <taxon>Anabantiformes</taxon>
        <taxon>Anabantoidei</taxon>
        <taxon>Anabantidae</taxon>
        <taxon>Anabas</taxon>
    </lineage>
</organism>
<evidence type="ECO:0000256" key="1">
    <source>
        <dbReference type="SAM" id="MobiDB-lite"/>
    </source>
</evidence>
<feature type="compositionally biased region" description="Basic and acidic residues" evidence="1">
    <location>
        <begin position="139"/>
        <end position="158"/>
    </location>
</feature>
<keyword evidence="3" id="KW-1185">Reference proteome</keyword>
<dbReference type="Ensembl" id="ENSATET00000018173.3">
    <property type="protein sequence ID" value="ENSATEP00000017875.1"/>
    <property type="gene ID" value="ENSATEG00000012439.3"/>
</dbReference>
<dbReference type="RefSeq" id="XP_026198265.1">
    <property type="nucleotide sequence ID" value="XM_026342480.1"/>
</dbReference>
<evidence type="ECO:0008006" key="4">
    <source>
        <dbReference type="Google" id="ProtNLM"/>
    </source>
</evidence>
<reference evidence="2" key="1">
    <citation type="submission" date="2021-04" db="EMBL/GenBank/DDBJ databases">
        <authorList>
            <consortium name="Wellcome Sanger Institute Data Sharing"/>
        </authorList>
    </citation>
    <scope>NUCLEOTIDE SEQUENCE [LARGE SCALE GENOMIC DNA]</scope>
</reference>
<protein>
    <recommendedName>
        <fullName evidence="4">Shieldin complex subunit 3</fullName>
    </recommendedName>
</protein>
<reference evidence="2" key="3">
    <citation type="submission" date="2025-09" db="UniProtKB">
        <authorList>
            <consortium name="Ensembl"/>
        </authorList>
    </citation>
    <scope>IDENTIFICATION</scope>
</reference>
<dbReference type="GeneTree" id="ENSGT00530000065159"/>
<dbReference type="AlphaFoldDB" id="A0A3Q1ICH7"/>
<dbReference type="InterPro" id="IPR039996">
    <property type="entry name" value="Shieldin_RINN1"/>
</dbReference>
<dbReference type="PANTHER" id="PTHR41404">
    <property type="entry name" value="SHIELDIN COMPLEX SUBUNIT 3"/>
    <property type="match status" value="1"/>
</dbReference>
<dbReference type="PANTHER" id="PTHR41404:SF1">
    <property type="entry name" value="SHIELDIN COMPLEX SUBUNIT 3"/>
    <property type="match status" value="1"/>
</dbReference>
<feature type="region of interest" description="Disordered" evidence="1">
    <location>
        <begin position="132"/>
        <end position="158"/>
    </location>
</feature>
<proteinExistence type="predicted"/>